<dbReference type="EMBL" id="JAFLQW010000091">
    <property type="protein sequence ID" value="MBO0348240.1"/>
    <property type="molecule type" value="Genomic_DNA"/>
</dbReference>
<comment type="function">
    <text evidence="12">Component of the F(0) channel, it forms part of the peripheral stalk, linking F(1) to F(0).</text>
</comment>
<dbReference type="NCBIfam" id="TIGR01144">
    <property type="entry name" value="ATP_synt_b"/>
    <property type="match status" value="1"/>
</dbReference>
<keyword evidence="3 12" id="KW-0812">Transmembrane</keyword>
<keyword evidence="14" id="KW-0175">Coiled coil</keyword>
<accession>A0ABS3FMB4</accession>
<evidence type="ECO:0000256" key="10">
    <source>
        <dbReference type="ARBA" id="ARBA00025198"/>
    </source>
</evidence>
<keyword evidence="7 12" id="KW-0793">Thylakoid</keyword>
<evidence type="ECO:0000256" key="8">
    <source>
        <dbReference type="ARBA" id="ARBA00023136"/>
    </source>
</evidence>
<keyword evidence="9 12" id="KW-0066">ATP synthesis</keyword>
<keyword evidence="1 12" id="KW-0813">Transport</keyword>
<feature type="coiled-coil region" evidence="14">
    <location>
        <begin position="51"/>
        <end position="151"/>
    </location>
</feature>
<dbReference type="HAMAP" id="MF_01398">
    <property type="entry name" value="ATP_synth_b_bprime"/>
    <property type="match status" value="1"/>
</dbReference>
<comment type="function">
    <text evidence="10 12">F(1)F(0) ATP synthase produces ATP from ADP in the presence of a proton or sodium gradient. F-type ATPases consist of two structural domains, F(1) containing the extramembraneous catalytic core and F(0) containing the membrane proton channel, linked together by a central stalk and a peripheral stalk. During catalysis, ATP synthesis in the catalytic domain of F(1) is coupled via a rotary mechanism of the central stalk subunits to proton translocation.</text>
</comment>
<comment type="subcellular location">
    <subcellularLocation>
        <location evidence="12">Cellular thylakoid membrane</location>
        <topology evidence="12">Single-pass membrane protein</topology>
    </subcellularLocation>
    <subcellularLocation>
        <location evidence="11">Endomembrane system</location>
        <topology evidence="11">Single-pass membrane protein</topology>
    </subcellularLocation>
</comment>
<keyword evidence="2 12" id="KW-0138">CF(0)</keyword>
<evidence type="ECO:0000256" key="6">
    <source>
        <dbReference type="ARBA" id="ARBA00023065"/>
    </source>
</evidence>
<evidence type="ECO:0000256" key="2">
    <source>
        <dbReference type="ARBA" id="ARBA00022547"/>
    </source>
</evidence>
<evidence type="ECO:0000256" key="14">
    <source>
        <dbReference type="SAM" id="Coils"/>
    </source>
</evidence>
<keyword evidence="8 12" id="KW-0472">Membrane</keyword>
<keyword evidence="4 12" id="KW-0375">Hydrogen ion transport</keyword>
<comment type="subunit">
    <text evidence="12">F-type ATPases have 2 components, F(1) - the catalytic core - and F(0) - the membrane proton channel. F(1) has five subunits: alpha(3), beta(3), gamma(1), delta(1), epsilon(1). F(0) has four main subunits: a(1), b(1), b'(1) and c(10-14). The alpha and beta chains form an alternating ring which encloses part of the gamma chain. F(1) is attached to F(0) by a central stalk formed by the gamma and epsilon chains, while a peripheral stalk is formed by the delta, b and b' chains.</text>
</comment>
<name>A0ABS3FMB4_9CYAN</name>
<dbReference type="NCBIfam" id="NF005606">
    <property type="entry name" value="PRK07352.1"/>
    <property type="match status" value="1"/>
</dbReference>
<gene>
    <name evidence="12" type="primary">atpF</name>
    <name evidence="15" type="ORF">J0895_03810</name>
</gene>
<evidence type="ECO:0000313" key="15">
    <source>
        <dbReference type="EMBL" id="MBO0348240.1"/>
    </source>
</evidence>
<dbReference type="Proteomes" id="UP000664844">
    <property type="component" value="Unassembled WGS sequence"/>
</dbReference>
<dbReference type="PANTHER" id="PTHR34264">
    <property type="entry name" value="ATP SYNTHASE SUBUNIT B, CHLOROPLASTIC"/>
    <property type="match status" value="1"/>
</dbReference>
<evidence type="ECO:0000256" key="9">
    <source>
        <dbReference type="ARBA" id="ARBA00023310"/>
    </source>
</evidence>
<keyword evidence="6 12" id="KW-0406">Ion transport</keyword>
<evidence type="ECO:0000256" key="7">
    <source>
        <dbReference type="ARBA" id="ARBA00023078"/>
    </source>
</evidence>
<protein>
    <recommendedName>
        <fullName evidence="12">ATP synthase subunit b</fullName>
    </recommendedName>
    <alternativeName>
        <fullName evidence="12">ATP synthase F(0) sector subunit b</fullName>
    </alternativeName>
    <alternativeName>
        <fullName evidence="12">ATPase subunit I</fullName>
    </alternativeName>
    <alternativeName>
        <fullName evidence="12">F-type ATPase subunit b</fullName>
        <shortName evidence="12">F-ATPase subunit b</shortName>
    </alternativeName>
</protein>
<dbReference type="InterPro" id="IPR005864">
    <property type="entry name" value="ATP_synth_F0_bsu_bac"/>
</dbReference>
<dbReference type="PANTHER" id="PTHR34264:SF3">
    <property type="entry name" value="ATP SYNTHASE SUBUNIT B, CHLOROPLASTIC"/>
    <property type="match status" value="1"/>
</dbReference>
<evidence type="ECO:0000256" key="1">
    <source>
        <dbReference type="ARBA" id="ARBA00022448"/>
    </source>
</evidence>
<evidence type="ECO:0000313" key="16">
    <source>
        <dbReference type="Proteomes" id="UP000664844"/>
    </source>
</evidence>
<evidence type="ECO:0000256" key="5">
    <source>
        <dbReference type="ARBA" id="ARBA00022989"/>
    </source>
</evidence>
<keyword evidence="5 12" id="KW-1133">Transmembrane helix</keyword>
<evidence type="ECO:0000256" key="13">
    <source>
        <dbReference type="RuleBase" id="RU003848"/>
    </source>
</evidence>
<evidence type="ECO:0000256" key="3">
    <source>
        <dbReference type="ARBA" id="ARBA00022692"/>
    </source>
</evidence>
<comment type="similarity">
    <text evidence="12 13">Belongs to the ATPase B chain family.</text>
</comment>
<keyword evidence="16" id="KW-1185">Reference proteome</keyword>
<evidence type="ECO:0000256" key="12">
    <source>
        <dbReference type="HAMAP-Rule" id="MF_01398"/>
    </source>
</evidence>
<reference evidence="15 16" key="1">
    <citation type="submission" date="2021-03" db="EMBL/GenBank/DDBJ databases">
        <title>Metabolic Capacity of the Antarctic Cyanobacterium Phormidium pseudopriestleyi that Sustains Oxygenic Photosynthesis in the Presence of Hydrogen Sulfide.</title>
        <authorList>
            <person name="Lumian J.E."/>
            <person name="Jungblut A.D."/>
            <person name="Dillon M.L."/>
            <person name="Hawes I."/>
            <person name="Doran P.T."/>
            <person name="Mackey T.J."/>
            <person name="Dick G.J."/>
            <person name="Grettenberger C.L."/>
            <person name="Sumner D.Y."/>
        </authorList>
    </citation>
    <scope>NUCLEOTIDE SEQUENCE [LARGE SCALE GENOMIC DNA]</scope>
    <source>
        <strain evidence="15 16">FRX01</strain>
    </source>
</reference>
<dbReference type="InterPro" id="IPR002146">
    <property type="entry name" value="ATP_synth_b/b'su_bac/chlpt"/>
</dbReference>
<dbReference type="Pfam" id="PF00430">
    <property type="entry name" value="ATP-synt_B"/>
    <property type="match status" value="1"/>
</dbReference>
<evidence type="ECO:0000256" key="4">
    <source>
        <dbReference type="ARBA" id="ARBA00022781"/>
    </source>
</evidence>
<organism evidence="15 16">
    <name type="scientific">Phormidium pseudopriestleyi FRX01</name>
    <dbReference type="NCBI Taxonomy" id="1759528"/>
    <lineage>
        <taxon>Bacteria</taxon>
        <taxon>Bacillati</taxon>
        <taxon>Cyanobacteriota</taxon>
        <taxon>Cyanophyceae</taxon>
        <taxon>Oscillatoriophycideae</taxon>
        <taxon>Oscillatoriales</taxon>
        <taxon>Oscillatoriaceae</taxon>
        <taxon>Phormidium</taxon>
    </lineage>
</organism>
<dbReference type="RefSeq" id="WP_207086796.1">
    <property type="nucleotide sequence ID" value="NZ_JAFLQW010000091.1"/>
</dbReference>
<comment type="caution">
    <text evidence="15">The sequence shown here is derived from an EMBL/GenBank/DDBJ whole genome shotgun (WGS) entry which is preliminary data.</text>
</comment>
<sequence>MILGTFWLLAAHAEEAAEGGFGLNLDFFETNIVNLAIVIGVLFYFGRKVLGNILTERRAQIESAIKEAEKRQKDAAAKLSDQQQKLAQAQAEAENIKAQAQERATVERQQIAAQAQKDLERLRAEAGQDLNAAKERAMAELRQRVATMALERVENQLKSQLDEGKQQQLIDNSIAMLGGNR</sequence>
<proteinExistence type="inferred from homology"/>
<dbReference type="CDD" id="cd06503">
    <property type="entry name" value="ATP-synt_Fo_b"/>
    <property type="match status" value="1"/>
</dbReference>
<evidence type="ECO:0000256" key="11">
    <source>
        <dbReference type="ARBA" id="ARBA00037847"/>
    </source>
</evidence>